<evidence type="ECO:0000313" key="2">
    <source>
        <dbReference type="EMBL" id="MPC90171.1"/>
    </source>
</evidence>
<evidence type="ECO:0000256" key="1">
    <source>
        <dbReference type="SAM" id="MobiDB-lite"/>
    </source>
</evidence>
<evidence type="ECO:0000313" key="3">
    <source>
        <dbReference type="Proteomes" id="UP000324222"/>
    </source>
</evidence>
<organism evidence="2 3">
    <name type="scientific">Portunus trituberculatus</name>
    <name type="common">Swimming crab</name>
    <name type="synonym">Neptunus trituberculatus</name>
    <dbReference type="NCBI Taxonomy" id="210409"/>
    <lineage>
        <taxon>Eukaryota</taxon>
        <taxon>Metazoa</taxon>
        <taxon>Ecdysozoa</taxon>
        <taxon>Arthropoda</taxon>
        <taxon>Crustacea</taxon>
        <taxon>Multicrustacea</taxon>
        <taxon>Malacostraca</taxon>
        <taxon>Eumalacostraca</taxon>
        <taxon>Eucarida</taxon>
        <taxon>Decapoda</taxon>
        <taxon>Pleocyemata</taxon>
        <taxon>Brachyura</taxon>
        <taxon>Eubrachyura</taxon>
        <taxon>Portunoidea</taxon>
        <taxon>Portunidae</taxon>
        <taxon>Portuninae</taxon>
        <taxon>Portunus</taxon>
    </lineage>
</organism>
<name>A0A5B7IX51_PORTR</name>
<proteinExistence type="predicted"/>
<sequence length="59" mass="6464">MGRGTEGGGRRREGREGEGGEGGEETKYQTETWRQFQNPTRSPRVTPAMGEPWAKTPAG</sequence>
<gene>
    <name evidence="2" type="ORF">E2C01_085144</name>
</gene>
<accession>A0A5B7IX51</accession>
<protein>
    <submittedName>
        <fullName evidence="2">Uncharacterized protein</fullName>
    </submittedName>
</protein>
<feature type="region of interest" description="Disordered" evidence="1">
    <location>
        <begin position="1"/>
        <end position="59"/>
    </location>
</feature>
<dbReference type="Proteomes" id="UP000324222">
    <property type="component" value="Unassembled WGS sequence"/>
</dbReference>
<feature type="compositionally biased region" description="Polar residues" evidence="1">
    <location>
        <begin position="29"/>
        <end position="43"/>
    </location>
</feature>
<comment type="caution">
    <text evidence="2">The sequence shown here is derived from an EMBL/GenBank/DDBJ whole genome shotgun (WGS) entry which is preliminary data.</text>
</comment>
<dbReference type="EMBL" id="VSRR010083480">
    <property type="protein sequence ID" value="MPC90171.1"/>
    <property type="molecule type" value="Genomic_DNA"/>
</dbReference>
<reference evidence="2 3" key="1">
    <citation type="submission" date="2019-05" db="EMBL/GenBank/DDBJ databases">
        <title>Another draft genome of Portunus trituberculatus and its Hox gene families provides insights of decapod evolution.</title>
        <authorList>
            <person name="Jeong J.-H."/>
            <person name="Song I."/>
            <person name="Kim S."/>
            <person name="Choi T."/>
            <person name="Kim D."/>
            <person name="Ryu S."/>
            <person name="Kim W."/>
        </authorList>
    </citation>
    <scope>NUCLEOTIDE SEQUENCE [LARGE SCALE GENOMIC DNA]</scope>
    <source>
        <tissue evidence="2">Muscle</tissue>
    </source>
</reference>
<keyword evidence="3" id="KW-1185">Reference proteome</keyword>
<dbReference type="AlphaFoldDB" id="A0A5B7IX51"/>
<feature type="compositionally biased region" description="Basic and acidic residues" evidence="1">
    <location>
        <begin position="8"/>
        <end position="28"/>
    </location>
</feature>